<protein>
    <submittedName>
        <fullName evidence="1">Uncharacterized protein</fullName>
    </submittedName>
</protein>
<sequence length="58" mass="6731">METSALKRRYVTPEMFITYLELECSIAAGSATVRTHGTNQDVYQTWDVELDDNRKIDF</sequence>
<accession>A0A4R7D2F1</accession>
<dbReference type="EMBL" id="SNZV01000004">
    <property type="protein sequence ID" value="TDS13775.1"/>
    <property type="molecule type" value="Genomic_DNA"/>
</dbReference>
<comment type="caution">
    <text evidence="1">The sequence shown here is derived from an EMBL/GenBank/DDBJ whole genome shotgun (WGS) entry which is preliminary data.</text>
</comment>
<proteinExistence type="predicted"/>
<dbReference type="Proteomes" id="UP000294752">
    <property type="component" value="Unassembled WGS sequence"/>
</dbReference>
<name>A0A4R7D2F1_9SPHI</name>
<gene>
    <name evidence="1" type="ORF">B0I21_104101</name>
</gene>
<organism evidence="1 2">
    <name type="scientific">Sphingobacterium paludis</name>
    <dbReference type="NCBI Taxonomy" id="1476465"/>
    <lineage>
        <taxon>Bacteria</taxon>
        <taxon>Pseudomonadati</taxon>
        <taxon>Bacteroidota</taxon>
        <taxon>Sphingobacteriia</taxon>
        <taxon>Sphingobacteriales</taxon>
        <taxon>Sphingobacteriaceae</taxon>
        <taxon>Sphingobacterium</taxon>
    </lineage>
</organism>
<dbReference type="AlphaFoldDB" id="A0A4R7D2F1"/>
<reference evidence="1 2" key="1">
    <citation type="submission" date="2019-03" db="EMBL/GenBank/DDBJ databases">
        <title>Genomic Encyclopedia of Type Strains, Phase III (KMG-III): the genomes of soil and plant-associated and newly described type strains.</title>
        <authorList>
            <person name="Whitman W."/>
        </authorList>
    </citation>
    <scope>NUCLEOTIDE SEQUENCE [LARGE SCALE GENOMIC DNA]</scope>
    <source>
        <strain evidence="1 2">CGMCC 1.12801</strain>
    </source>
</reference>
<keyword evidence="2" id="KW-1185">Reference proteome</keyword>
<evidence type="ECO:0000313" key="2">
    <source>
        <dbReference type="Proteomes" id="UP000294752"/>
    </source>
</evidence>
<evidence type="ECO:0000313" key="1">
    <source>
        <dbReference type="EMBL" id="TDS13775.1"/>
    </source>
</evidence>